<dbReference type="GO" id="GO:0005737">
    <property type="term" value="C:cytoplasm"/>
    <property type="evidence" value="ECO:0007669"/>
    <property type="project" value="TreeGrafter"/>
</dbReference>
<comment type="caution">
    <text evidence="3">The sequence shown here is derived from an EMBL/GenBank/DDBJ whole genome shotgun (WGS) entry which is preliminary data.</text>
</comment>
<protein>
    <recommendedName>
        <fullName evidence="2">UPF0235 protein E3J62_11635</fullName>
    </recommendedName>
</protein>
<comment type="similarity">
    <text evidence="1 2">Belongs to the UPF0235 family.</text>
</comment>
<dbReference type="EMBL" id="SOJN01000142">
    <property type="protein sequence ID" value="TET43990.1"/>
    <property type="molecule type" value="Genomic_DNA"/>
</dbReference>
<dbReference type="AlphaFoldDB" id="A0A523UN77"/>
<dbReference type="HAMAP" id="MF_00634">
    <property type="entry name" value="UPF0235"/>
    <property type="match status" value="1"/>
</dbReference>
<evidence type="ECO:0000256" key="1">
    <source>
        <dbReference type="ARBA" id="ARBA00010364"/>
    </source>
</evidence>
<dbReference type="PANTHER" id="PTHR13420:SF7">
    <property type="entry name" value="UPF0235 PROTEIN C15ORF40"/>
    <property type="match status" value="1"/>
</dbReference>
<name>A0A523UN77_UNCT6</name>
<dbReference type="SUPFAM" id="SSF69786">
    <property type="entry name" value="YggU-like"/>
    <property type="match status" value="1"/>
</dbReference>
<evidence type="ECO:0000313" key="4">
    <source>
        <dbReference type="Proteomes" id="UP000315525"/>
    </source>
</evidence>
<dbReference type="InterPro" id="IPR036591">
    <property type="entry name" value="YggU-like_sf"/>
</dbReference>
<dbReference type="SMART" id="SM01152">
    <property type="entry name" value="DUF167"/>
    <property type="match status" value="1"/>
</dbReference>
<evidence type="ECO:0000313" key="3">
    <source>
        <dbReference type="EMBL" id="TET43990.1"/>
    </source>
</evidence>
<dbReference type="InterPro" id="IPR003746">
    <property type="entry name" value="DUF167"/>
</dbReference>
<dbReference type="Gene3D" id="3.30.1200.10">
    <property type="entry name" value="YggU-like"/>
    <property type="match status" value="1"/>
</dbReference>
<dbReference type="Proteomes" id="UP000315525">
    <property type="component" value="Unassembled WGS sequence"/>
</dbReference>
<dbReference type="Pfam" id="PF02594">
    <property type="entry name" value="DUF167"/>
    <property type="match status" value="1"/>
</dbReference>
<proteinExistence type="inferred from homology"/>
<gene>
    <name evidence="3" type="ORF">E3J62_11635</name>
</gene>
<evidence type="ECO:0000256" key="2">
    <source>
        <dbReference type="HAMAP-Rule" id="MF_00634"/>
    </source>
</evidence>
<organism evidence="3 4">
    <name type="scientific">candidate division TA06 bacterium</name>
    <dbReference type="NCBI Taxonomy" id="2250710"/>
    <lineage>
        <taxon>Bacteria</taxon>
        <taxon>Bacteria division TA06</taxon>
    </lineage>
</organism>
<accession>A0A523UN77</accession>
<sequence length="87" mass="9503">MKKIRVRIKPRALKDEIVGYDSDGVLVVRVSAPPANGKANRRLIELLAKASGVPKKSIKIIRGASSRQKLLTVPDDACLPSRKSKTK</sequence>
<reference evidence="3 4" key="1">
    <citation type="submission" date="2019-03" db="EMBL/GenBank/DDBJ databases">
        <title>Metabolic potential of uncultured bacteria and archaea associated with petroleum seepage in deep-sea sediments.</title>
        <authorList>
            <person name="Dong X."/>
            <person name="Hubert C."/>
        </authorList>
    </citation>
    <scope>NUCLEOTIDE SEQUENCE [LARGE SCALE GENOMIC DNA]</scope>
    <source>
        <strain evidence="3">E44_bin18</strain>
    </source>
</reference>
<dbReference type="NCBIfam" id="TIGR00251">
    <property type="entry name" value="DUF167 family protein"/>
    <property type="match status" value="1"/>
</dbReference>
<dbReference type="PANTHER" id="PTHR13420">
    <property type="entry name" value="UPF0235 PROTEIN C15ORF40"/>
    <property type="match status" value="1"/>
</dbReference>